<dbReference type="Pfam" id="PF00892">
    <property type="entry name" value="EamA"/>
    <property type="match status" value="1"/>
</dbReference>
<accession>A0ABR1UM03</accession>
<keyword evidence="9" id="KW-1185">Reference proteome</keyword>
<evidence type="ECO:0000313" key="8">
    <source>
        <dbReference type="EMBL" id="KAK8059950.1"/>
    </source>
</evidence>
<dbReference type="Proteomes" id="UP001446871">
    <property type="component" value="Unassembled WGS sequence"/>
</dbReference>
<feature type="transmembrane region" description="Helical" evidence="6">
    <location>
        <begin position="377"/>
        <end position="395"/>
    </location>
</feature>
<evidence type="ECO:0000256" key="2">
    <source>
        <dbReference type="ARBA" id="ARBA00022692"/>
    </source>
</evidence>
<reference evidence="8 9" key="1">
    <citation type="submission" date="2023-01" db="EMBL/GenBank/DDBJ databases">
        <title>Analysis of 21 Apiospora genomes using comparative genomics revels a genus with tremendous synthesis potential of carbohydrate active enzymes and secondary metabolites.</title>
        <authorList>
            <person name="Sorensen T."/>
        </authorList>
    </citation>
    <scope>NUCLEOTIDE SEQUENCE [LARGE SCALE GENOMIC DNA]</scope>
    <source>
        <strain evidence="8 9">CBS 83171</strain>
    </source>
</reference>
<feature type="transmembrane region" description="Helical" evidence="6">
    <location>
        <begin position="229"/>
        <end position="253"/>
    </location>
</feature>
<evidence type="ECO:0000313" key="9">
    <source>
        <dbReference type="Proteomes" id="UP001446871"/>
    </source>
</evidence>
<dbReference type="InterPro" id="IPR037185">
    <property type="entry name" value="EmrE-like"/>
</dbReference>
<comment type="subcellular location">
    <subcellularLocation>
        <location evidence="1">Membrane</location>
        <topology evidence="1">Multi-pass membrane protein</topology>
    </subcellularLocation>
</comment>
<evidence type="ECO:0000256" key="3">
    <source>
        <dbReference type="ARBA" id="ARBA00022989"/>
    </source>
</evidence>
<proteinExistence type="predicted"/>
<dbReference type="PANTHER" id="PTHR22911">
    <property type="entry name" value="ACYL-MALONYL CONDENSING ENZYME-RELATED"/>
    <property type="match status" value="1"/>
</dbReference>
<protein>
    <recommendedName>
        <fullName evidence="7">EamA domain-containing protein</fullName>
    </recommendedName>
</protein>
<keyword evidence="2 6" id="KW-0812">Transmembrane</keyword>
<evidence type="ECO:0000256" key="6">
    <source>
        <dbReference type="SAM" id="Phobius"/>
    </source>
</evidence>
<organism evidence="8 9">
    <name type="scientific">Apiospora saccharicola</name>
    <dbReference type="NCBI Taxonomy" id="335842"/>
    <lineage>
        <taxon>Eukaryota</taxon>
        <taxon>Fungi</taxon>
        <taxon>Dikarya</taxon>
        <taxon>Ascomycota</taxon>
        <taxon>Pezizomycotina</taxon>
        <taxon>Sordariomycetes</taxon>
        <taxon>Xylariomycetidae</taxon>
        <taxon>Amphisphaeriales</taxon>
        <taxon>Apiosporaceae</taxon>
        <taxon>Apiospora</taxon>
    </lineage>
</organism>
<feature type="domain" description="EamA" evidence="7">
    <location>
        <begin position="66"/>
        <end position="205"/>
    </location>
</feature>
<feature type="transmembrane region" description="Helical" evidence="6">
    <location>
        <begin position="192"/>
        <end position="209"/>
    </location>
</feature>
<name>A0ABR1UM03_9PEZI</name>
<evidence type="ECO:0000256" key="4">
    <source>
        <dbReference type="ARBA" id="ARBA00023136"/>
    </source>
</evidence>
<feature type="transmembrane region" description="Helical" evidence="6">
    <location>
        <begin position="97"/>
        <end position="119"/>
    </location>
</feature>
<keyword evidence="4 6" id="KW-0472">Membrane</keyword>
<keyword evidence="3 6" id="KW-1133">Transmembrane helix</keyword>
<dbReference type="PANTHER" id="PTHR22911:SF6">
    <property type="entry name" value="SOLUTE CARRIER FAMILY 35 MEMBER G1"/>
    <property type="match status" value="1"/>
</dbReference>
<sequence length="398" mass="42416">MAPTPSSSSSSSASSGSEKSVLRPVAEQDELHSIASSSASLSEHGSSCIPENTWRCKLKAFWHLNKGVMLVLLSVFFAASMDLAVRLLETDDDSSLHAVQILFLRHMVTFSCILAYGYIRRIPDHPLGARGVRGLLTARGVAGFVAVAGIYFSLVHLPLAEATVLTFLAPALTCYANGAVFRDEVFSWTQQVAGVVGFAGVVLVALGAPEEDTWKMKTMATRPIVQHGRMLGLMAAMLGVLGQAGGMVTIRMIGPRAHSLTSINYSSAASVLLCGLALALIPGLSFALPTTIWQWTLMLVVTVCGFMFQLLLTEGLAYGAASAGPNGNGYRRVEDGHGLSSATGAAHRVNRAVGMMYTQVIFALIYDWSFFRHVPTLPSWAGILCIVLGAFWTGMSGN</sequence>
<feature type="compositionally biased region" description="Low complexity" evidence="5">
    <location>
        <begin position="1"/>
        <end position="19"/>
    </location>
</feature>
<feature type="transmembrane region" description="Helical" evidence="6">
    <location>
        <begin position="292"/>
        <end position="312"/>
    </location>
</feature>
<evidence type="ECO:0000256" key="5">
    <source>
        <dbReference type="SAM" id="MobiDB-lite"/>
    </source>
</evidence>
<feature type="transmembrane region" description="Helical" evidence="6">
    <location>
        <begin position="67"/>
        <end position="85"/>
    </location>
</feature>
<dbReference type="EMBL" id="JAQQWM010000006">
    <property type="protein sequence ID" value="KAK8059950.1"/>
    <property type="molecule type" value="Genomic_DNA"/>
</dbReference>
<comment type="caution">
    <text evidence="8">The sequence shown here is derived from an EMBL/GenBank/DDBJ whole genome shotgun (WGS) entry which is preliminary data.</text>
</comment>
<evidence type="ECO:0000259" key="7">
    <source>
        <dbReference type="Pfam" id="PF00892"/>
    </source>
</evidence>
<dbReference type="SUPFAM" id="SSF103481">
    <property type="entry name" value="Multidrug resistance efflux transporter EmrE"/>
    <property type="match status" value="2"/>
</dbReference>
<feature type="region of interest" description="Disordered" evidence="5">
    <location>
        <begin position="1"/>
        <end position="25"/>
    </location>
</feature>
<evidence type="ECO:0000256" key="1">
    <source>
        <dbReference type="ARBA" id="ARBA00004141"/>
    </source>
</evidence>
<gene>
    <name evidence="8" type="ORF">PG996_009880</name>
</gene>
<feature type="transmembrane region" description="Helical" evidence="6">
    <location>
        <begin position="265"/>
        <end position="286"/>
    </location>
</feature>
<dbReference type="InterPro" id="IPR000620">
    <property type="entry name" value="EamA_dom"/>
</dbReference>
<feature type="transmembrane region" description="Helical" evidence="6">
    <location>
        <begin position="131"/>
        <end position="153"/>
    </location>
</feature>